<dbReference type="NCBIfam" id="TIGR00797">
    <property type="entry name" value="matE"/>
    <property type="match status" value="1"/>
</dbReference>
<dbReference type="InterPro" id="IPR045069">
    <property type="entry name" value="MATE_euk"/>
</dbReference>
<dbReference type="GO" id="GO:0016020">
    <property type="term" value="C:membrane"/>
    <property type="evidence" value="ECO:0007669"/>
    <property type="project" value="UniProtKB-SubCell"/>
</dbReference>
<dbReference type="STRING" id="1036611.A0A1L9P377"/>
<evidence type="ECO:0008006" key="9">
    <source>
        <dbReference type="Google" id="ProtNLM"/>
    </source>
</evidence>
<keyword evidence="5 6" id="KW-0472">Membrane</keyword>
<evidence type="ECO:0000313" key="7">
    <source>
        <dbReference type="EMBL" id="OJI95948.1"/>
    </source>
</evidence>
<evidence type="ECO:0000256" key="3">
    <source>
        <dbReference type="ARBA" id="ARBA00022692"/>
    </source>
</evidence>
<name>A0A1L9P377_ASPVE</name>
<dbReference type="GeneID" id="63725025"/>
<dbReference type="VEuPathDB" id="FungiDB:ASPVEDRAFT_22980"/>
<feature type="transmembrane region" description="Helical" evidence="6">
    <location>
        <begin position="534"/>
        <end position="557"/>
    </location>
</feature>
<dbReference type="GO" id="GO:0042910">
    <property type="term" value="F:xenobiotic transmembrane transporter activity"/>
    <property type="evidence" value="ECO:0007669"/>
    <property type="project" value="InterPro"/>
</dbReference>
<keyword evidence="3 6" id="KW-0812">Transmembrane</keyword>
<gene>
    <name evidence="7" type="ORF">ASPVEDRAFT_22980</name>
</gene>
<organism evidence="7 8">
    <name type="scientific">Aspergillus versicolor CBS 583.65</name>
    <dbReference type="NCBI Taxonomy" id="1036611"/>
    <lineage>
        <taxon>Eukaryota</taxon>
        <taxon>Fungi</taxon>
        <taxon>Dikarya</taxon>
        <taxon>Ascomycota</taxon>
        <taxon>Pezizomycotina</taxon>
        <taxon>Eurotiomycetes</taxon>
        <taxon>Eurotiomycetidae</taxon>
        <taxon>Eurotiales</taxon>
        <taxon>Aspergillaceae</taxon>
        <taxon>Aspergillus</taxon>
        <taxon>Aspergillus subgen. Nidulantes</taxon>
    </lineage>
</organism>
<protein>
    <recommendedName>
        <fullName evidence="9">Polysaccharide biosynthesis protein C-terminal domain-containing protein</fullName>
    </recommendedName>
</protein>
<feature type="transmembrane region" description="Helical" evidence="6">
    <location>
        <begin position="246"/>
        <end position="268"/>
    </location>
</feature>
<dbReference type="GO" id="GO:1990961">
    <property type="term" value="P:xenobiotic detoxification by transmembrane export across the plasma membrane"/>
    <property type="evidence" value="ECO:0007669"/>
    <property type="project" value="InterPro"/>
</dbReference>
<dbReference type="AlphaFoldDB" id="A0A1L9P377"/>
<sequence length="602" mass="66089">MIGPTLLVLFTVLKISTAKLLLSTLIISIAIIHEMIMIQIDDCDPITATPKRAISYFIPELSMPVWIFGYRWGMVYELLRVLDGPTLYMESAALRGCFGYLGKMYDSLRTSRDGSPDDNPTEYTSLLSRPTDTEDCWDFISPEAQCDDKQENRRAILSEFWWLLKSCVPVILAYSLQNSLQTISVLIVGRISPEHLATSAFSLMFAMITAWMIALGGTTAVDTLASSSFTGSANKHDLGILLQRGFFVLSLFYLPVAVLWACAEPVFLALGQDPDLSRDSARFLTCLIPGGLGYIYFELMKKYLQAQGIMRPGTYVLLITSPLNALLTYLFCYIFHMDLLGAPFALGISYWLSFALLVLYARFIAGSECWGGWTREALQNLRTFARLAFLGIVHVGTEWWAFEIVALAAGRLGTIPLAAQSVIMTADQVLNTIPFGVGVATSARVGNLLGSRNTVGAARAANVAACLSMVLGGVVLAVLMGTRHDFAKIFNSDERVVRLTAEVLPYVALFQIADGLNGSCGGSLRGMGRQHIGALVNLVSYYCGALPLGIWLAFHGWGLKGLWVGQCIALYLVGALEWMVVVLSNWNKEVDKAFLRMEDGNN</sequence>
<dbReference type="CDD" id="cd13132">
    <property type="entry name" value="MATE_eukaryotic"/>
    <property type="match status" value="1"/>
</dbReference>
<dbReference type="Pfam" id="PF01554">
    <property type="entry name" value="MatE"/>
    <property type="match status" value="2"/>
</dbReference>
<evidence type="ECO:0000256" key="5">
    <source>
        <dbReference type="ARBA" id="ARBA00023136"/>
    </source>
</evidence>
<feature type="transmembrane region" description="Helical" evidence="6">
    <location>
        <begin position="280"/>
        <end position="297"/>
    </location>
</feature>
<proteinExistence type="inferred from homology"/>
<evidence type="ECO:0000313" key="8">
    <source>
        <dbReference type="Proteomes" id="UP000184073"/>
    </source>
</evidence>
<dbReference type="OrthoDB" id="2126698at2759"/>
<feature type="transmembrane region" description="Helical" evidence="6">
    <location>
        <begin position="6"/>
        <end position="32"/>
    </location>
</feature>
<evidence type="ECO:0000256" key="1">
    <source>
        <dbReference type="ARBA" id="ARBA00004141"/>
    </source>
</evidence>
<dbReference type="PANTHER" id="PTHR11206">
    <property type="entry name" value="MULTIDRUG RESISTANCE PROTEIN"/>
    <property type="match status" value="1"/>
</dbReference>
<feature type="transmembrane region" description="Helical" evidence="6">
    <location>
        <begin position="563"/>
        <end position="586"/>
    </location>
</feature>
<evidence type="ECO:0000256" key="6">
    <source>
        <dbReference type="SAM" id="Phobius"/>
    </source>
</evidence>
<dbReference type="InterPro" id="IPR002528">
    <property type="entry name" value="MATE_fam"/>
</dbReference>
<feature type="transmembrane region" description="Helical" evidence="6">
    <location>
        <begin position="317"/>
        <end position="336"/>
    </location>
</feature>
<comment type="similarity">
    <text evidence="2">Belongs to the multi antimicrobial extrusion (MATE) (TC 2.A.66.1) family.</text>
</comment>
<dbReference type="GO" id="GO:0015297">
    <property type="term" value="F:antiporter activity"/>
    <property type="evidence" value="ECO:0007669"/>
    <property type="project" value="InterPro"/>
</dbReference>
<evidence type="ECO:0000256" key="2">
    <source>
        <dbReference type="ARBA" id="ARBA00010199"/>
    </source>
</evidence>
<feature type="transmembrane region" description="Helical" evidence="6">
    <location>
        <begin position="460"/>
        <end position="480"/>
    </location>
</feature>
<accession>A0A1L9P377</accession>
<feature type="transmembrane region" description="Helical" evidence="6">
    <location>
        <begin position="384"/>
        <end position="402"/>
    </location>
</feature>
<comment type="subcellular location">
    <subcellularLocation>
        <location evidence="1">Membrane</location>
        <topology evidence="1">Multi-pass membrane protein</topology>
    </subcellularLocation>
</comment>
<reference evidence="8" key="1">
    <citation type="journal article" date="2017" name="Genome Biol.">
        <title>Comparative genomics reveals high biological diversity and specific adaptations in the industrially and medically important fungal genus Aspergillus.</title>
        <authorList>
            <person name="de Vries R.P."/>
            <person name="Riley R."/>
            <person name="Wiebenga A."/>
            <person name="Aguilar-Osorio G."/>
            <person name="Amillis S."/>
            <person name="Uchima C.A."/>
            <person name="Anderluh G."/>
            <person name="Asadollahi M."/>
            <person name="Askin M."/>
            <person name="Barry K."/>
            <person name="Battaglia E."/>
            <person name="Bayram O."/>
            <person name="Benocci T."/>
            <person name="Braus-Stromeyer S.A."/>
            <person name="Caldana C."/>
            <person name="Canovas D."/>
            <person name="Cerqueira G.C."/>
            <person name="Chen F."/>
            <person name="Chen W."/>
            <person name="Choi C."/>
            <person name="Clum A."/>
            <person name="Dos Santos R.A."/>
            <person name="Damasio A.R."/>
            <person name="Diallinas G."/>
            <person name="Emri T."/>
            <person name="Fekete E."/>
            <person name="Flipphi M."/>
            <person name="Freyberg S."/>
            <person name="Gallo A."/>
            <person name="Gournas C."/>
            <person name="Habgood R."/>
            <person name="Hainaut M."/>
            <person name="Harispe M.L."/>
            <person name="Henrissat B."/>
            <person name="Hilden K.S."/>
            <person name="Hope R."/>
            <person name="Hossain A."/>
            <person name="Karabika E."/>
            <person name="Karaffa L."/>
            <person name="Karanyi Z."/>
            <person name="Krasevec N."/>
            <person name="Kuo A."/>
            <person name="Kusch H."/>
            <person name="LaButti K."/>
            <person name="Lagendijk E.L."/>
            <person name="Lapidus A."/>
            <person name="Levasseur A."/>
            <person name="Lindquist E."/>
            <person name="Lipzen A."/>
            <person name="Logrieco A.F."/>
            <person name="MacCabe A."/>
            <person name="Maekelae M.R."/>
            <person name="Malavazi I."/>
            <person name="Melin P."/>
            <person name="Meyer V."/>
            <person name="Mielnichuk N."/>
            <person name="Miskei M."/>
            <person name="Molnar A.P."/>
            <person name="Mule G."/>
            <person name="Ngan C.Y."/>
            <person name="Orejas M."/>
            <person name="Orosz E."/>
            <person name="Ouedraogo J.P."/>
            <person name="Overkamp K.M."/>
            <person name="Park H.-S."/>
            <person name="Perrone G."/>
            <person name="Piumi F."/>
            <person name="Punt P.J."/>
            <person name="Ram A.F."/>
            <person name="Ramon A."/>
            <person name="Rauscher S."/>
            <person name="Record E."/>
            <person name="Riano-Pachon D.M."/>
            <person name="Robert V."/>
            <person name="Roehrig J."/>
            <person name="Ruller R."/>
            <person name="Salamov A."/>
            <person name="Salih N.S."/>
            <person name="Samson R.A."/>
            <person name="Sandor E."/>
            <person name="Sanguinetti M."/>
            <person name="Schuetze T."/>
            <person name="Sepcic K."/>
            <person name="Shelest E."/>
            <person name="Sherlock G."/>
            <person name="Sophianopoulou V."/>
            <person name="Squina F.M."/>
            <person name="Sun H."/>
            <person name="Susca A."/>
            <person name="Todd R.B."/>
            <person name="Tsang A."/>
            <person name="Unkles S.E."/>
            <person name="van de Wiele N."/>
            <person name="van Rossen-Uffink D."/>
            <person name="Oliveira J.V."/>
            <person name="Vesth T.C."/>
            <person name="Visser J."/>
            <person name="Yu J.-H."/>
            <person name="Zhou M."/>
            <person name="Andersen M.R."/>
            <person name="Archer D.B."/>
            <person name="Baker S.E."/>
            <person name="Benoit I."/>
            <person name="Brakhage A.A."/>
            <person name="Braus G.H."/>
            <person name="Fischer R."/>
            <person name="Frisvad J.C."/>
            <person name="Goldman G.H."/>
            <person name="Houbraken J."/>
            <person name="Oakley B."/>
            <person name="Pocsi I."/>
            <person name="Scazzocchio C."/>
            <person name="Seiboth B."/>
            <person name="vanKuyk P.A."/>
            <person name="Wortman J."/>
            <person name="Dyer P.S."/>
            <person name="Grigoriev I.V."/>
        </authorList>
    </citation>
    <scope>NUCLEOTIDE SEQUENCE [LARGE SCALE GENOMIC DNA]</scope>
    <source>
        <strain evidence="8">CBS 583.65</strain>
    </source>
</reference>
<feature type="transmembrane region" description="Helical" evidence="6">
    <location>
        <begin position="200"/>
        <end position="225"/>
    </location>
</feature>
<dbReference type="EMBL" id="KV878125">
    <property type="protein sequence ID" value="OJI95948.1"/>
    <property type="molecule type" value="Genomic_DNA"/>
</dbReference>
<dbReference type="Proteomes" id="UP000184073">
    <property type="component" value="Unassembled WGS sequence"/>
</dbReference>
<keyword evidence="8" id="KW-1185">Reference proteome</keyword>
<evidence type="ECO:0000256" key="4">
    <source>
        <dbReference type="ARBA" id="ARBA00022989"/>
    </source>
</evidence>
<keyword evidence="4 6" id="KW-1133">Transmembrane helix</keyword>
<feature type="transmembrane region" description="Helical" evidence="6">
    <location>
        <begin position="342"/>
        <end position="363"/>
    </location>
</feature>
<dbReference type="RefSeq" id="XP_040661711.1">
    <property type="nucleotide sequence ID" value="XM_040809514.1"/>
</dbReference>